<comment type="caution">
    <text evidence="2">The sequence shown here is derived from an EMBL/GenBank/DDBJ whole genome shotgun (WGS) entry which is preliminary data.</text>
</comment>
<dbReference type="Gene3D" id="3.40.50.720">
    <property type="entry name" value="NAD(P)-binding Rossmann-like Domain"/>
    <property type="match status" value="1"/>
</dbReference>
<reference evidence="2 3" key="1">
    <citation type="submission" date="2020-03" db="EMBL/GenBank/DDBJ databases">
        <title>Whole genome shotgun sequence of Phytohabitans houttuyneae NBRC 108639.</title>
        <authorList>
            <person name="Komaki H."/>
            <person name="Tamura T."/>
        </authorList>
    </citation>
    <scope>NUCLEOTIDE SEQUENCE [LARGE SCALE GENOMIC DNA]</scope>
    <source>
        <strain evidence="2 3">NBRC 108639</strain>
    </source>
</reference>
<dbReference type="InterPro" id="IPR002347">
    <property type="entry name" value="SDR_fam"/>
</dbReference>
<accession>A0A6V8KJP0</accession>
<protein>
    <submittedName>
        <fullName evidence="2">Short-chain dehydrogenase</fullName>
    </submittedName>
</protein>
<dbReference type="AlphaFoldDB" id="A0A6V8KJP0"/>
<dbReference type="PANTHER" id="PTHR43157">
    <property type="entry name" value="PHOSPHATIDYLINOSITOL-GLYCAN BIOSYNTHESIS CLASS F PROTEIN-RELATED"/>
    <property type="match status" value="1"/>
</dbReference>
<keyword evidence="1" id="KW-0560">Oxidoreductase</keyword>
<dbReference type="PRINTS" id="PR00081">
    <property type="entry name" value="GDHRDH"/>
</dbReference>
<evidence type="ECO:0000256" key="1">
    <source>
        <dbReference type="ARBA" id="ARBA00023002"/>
    </source>
</evidence>
<evidence type="ECO:0000313" key="2">
    <source>
        <dbReference type="EMBL" id="GFJ82196.1"/>
    </source>
</evidence>
<reference evidence="2 3" key="2">
    <citation type="submission" date="2020-03" db="EMBL/GenBank/DDBJ databases">
        <authorList>
            <person name="Ichikawa N."/>
            <person name="Kimura A."/>
            <person name="Kitahashi Y."/>
            <person name="Uohara A."/>
        </authorList>
    </citation>
    <scope>NUCLEOTIDE SEQUENCE [LARGE SCALE GENOMIC DNA]</scope>
    <source>
        <strain evidence="2 3">NBRC 108639</strain>
    </source>
</reference>
<dbReference type="InterPro" id="IPR036291">
    <property type="entry name" value="NAD(P)-bd_dom_sf"/>
</dbReference>
<dbReference type="Pfam" id="PF00106">
    <property type="entry name" value="adh_short"/>
    <property type="match status" value="1"/>
</dbReference>
<proteinExistence type="predicted"/>
<sequence length="281" mass="30108">MSHRRTVVVTGGSSGIGLAAAEALARAGDEVVLLGRDPGRLERAVQRVARAGGRTPAAHRADFAVLDEVRRVAADLRAAHPRIDVLVNNAGALGPWRRATVDGYDVTMQVNHLAGFLLSHLLLDNLRAATPGPARLVTTGSLAEAWGWLDPDNPFAPLTRYRSRWLAYGASKQANLLFTVEAARRWAPLGVVPTCFFPGAVLTGFGRTSPLFTLGRAVPMFFRTPERAADTLVWLATAGEALRAGGYFASRAPMPATRRATDPERARRLWEASLTAAGLSA</sequence>
<name>A0A6V8KJP0_9ACTN</name>
<evidence type="ECO:0000313" key="3">
    <source>
        <dbReference type="Proteomes" id="UP000482800"/>
    </source>
</evidence>
<dbReference type="PANTHER" id="PTHR43157:SF31">
    <property type="entry name" value="PHOSPHATIDYLINOSITOL-GLYCAN BIOSYNTHESIS CLASS F PROTEIN"/>
    <property type="match status" value="1"/>
</dbReference>
<organism evidence="2 3">
    <name type="scientific">Phytohabitans houttuyneae</name>
    <dbReference type="NCBI Taxonomy" id="1076126"/>
    <lineage>
        <taxon>Bacteria</taxon>
        <taxon>Bacillati</taxon>
        <taxon>Actinomycetota</taxon>
        <taxon>Actinomycetes</taxon>
        <taxon>Micromonosporales</taxon>
        <taxon>Micromonosporaceae</taxon>
    </lineage>
</organism>
<dbReference type="SUPFAM" id="SSF51735">
    <property type="entry name" value="NAD(P)-binding Rossmann-fold domains"/>
    <property type="match status" value="1"/>
</dbReference>
<dbReference type="EMBL" id="BLPF01000002">
    <property type="protein sequence ID" value="GFJ82196.1"/>
    <property type="molecule type" value="Genomic_DNA"/>
</dbReference>
<dbReference type="Proteomes" id="UP000482800">
    <property type="component" value="Unassembled WGS sequence"/>
</dbReference>
<dbReference type="GO" id="GO:0016491">
    <property type="term" value="F:oxidoreductase activity"/>
    <property type="evidence" value="ECO:0007669"/>
    <property type="project" value="UniProtKB-KW"/>
</dbReference>
<gene>
    <name evidence="2" type="ORF">Phou_063760</name>
</gene>
<keyword evidence="3" id="KW-1185">Reference proteome</keyword>